<sequence length="811" mass="92865">MDKKEETKQPDNIIYDKNDSSVASFISYLMAGFGCRGIKQFLGIYLVILSRDYASSVLCLENLELCCDDKKSYEVVPVFYGVSRSDVRQQSGPFSDAFTKLERSNPADHVTKWRRMFAKIAELKGHEYDEELSEESEFVEEIVEDVYELLNPTEEIRIHSRQLDIQNLLCKQQWGLRTLGILGKPGIGKTTLARAVFRRMVGGYDASHFVKDFHTRYSEMTLEPLPAHFLCMTQVEEFDLNNSGSEQCHRQKRVLIVLDDVRNEQDAMSFLGEIDQFGPGSLIIITSRDRQVLEKCHLNEIYELNGLNGEDARKLFTRCAFGKDVIVKNLPMIVIKGFEGNPSALRSYANKFKGKTTEDSMRILFKDAVFNTKKNTSMCIYSNIAIHEHKSIFLNKTVLHAIQNIIFDLEEHPDLDLPNHVAESISDLRSPCVHHPSVQVQSLPKHFHRRQLVLLHGLACQFYKLWEGYKRFSRLRKINLGHCEKLVQVVELSNACYLEEINLQDCKNLDTFPDTDQLENLQFLDLSNCSGIKYFQENASKLEKLWDGAQSTGFLIPERNPRSTNLERLDLSVCSSLMLLPPSIGHLQQLKDLNMEEISRNISYLYLDKTAIEEVPQWIEDISGLSDLSMSDSWQNHPEEISTSLMRVDMSGNSFERLPDTWTSIQPKDLILGNCKNLVSLPELPATLSLLTANNCVSLESLYVHGNVLTVSLPRISLSKQILRYKACIVVESRPGPVNDPPAELSYGDVQFEFLCLDHRKEIIKIKECGIQLMEVYSRKRSGTEDGNKPAENDEELRRIRKQMRVRMTKH</sequence>
<proteinExistence type="predicted"/>
<dbReference type="EMBL" id="CP002688">
    <property type="protein sequence ID" value="ANM69053.1"/>
    <property type="molecule type" value="Genomic_DNA"/>
</dbReference>
<evidence type="ECO:0000313" key="2">
    <source>
        <dbReference type="Araport" id="AT5G45240"/>
    </source>
</evidence>
<dbReference type="Gene3D" id="3.80.10.10">
    <property type="entry name" value="Ribonuclease Inhibitor"/>
    <property type="match status" value="2"/>
</dbReference>
<dbReference type="SUPFAM" id="SSF52200">
    <property type="entry name" value="Toll/Interleukin receptor TIR domain"/>
    <property type="match status" value="1"/>
</dbReference>
<dbReference type="GO" id="GO:0007165">
    <property type="term" value="P:signal transduction"/>
    <property type="evidence" value="ECO:0007669"/>
    <property type="project" value="InterPro"/>
</dbReference>
<dbReference type="Pfam" id="PF00931">
    <property type="entry name" value="NB-ARC"/>
    <property type="match status" value="1"/>
</dbReference>
<dbReference type="SUPFAM" id="SSF52058">
    <property type="entry name" value="L domain-like"/>
    <property type="match status" value="1"/>
</dbReference>
<dbReference type="ExpressionAtlas" id="A0A1P8BBS7">
    <property type="expression patterns" value="baseline and differential"/>
</dbReference>
<evidence type="ECO:0000313" key="4">
    <source>
        <dbReference type="Proteomes" id="UP000006548"/>
    </source>
</evidence>
<feature type="domain" description="TIR" evidence="1">
    <location>
        <begin position="1"/>
        <end position="150"/>
    </location>
</feature>
<dbReference type="PANTHER" id="PTHR11017:SF412">
    <property type="entry name" value="DISEASE RESISTANCE PROTEIN (TIR-NBS-LRR CLASS)"/>
    <property type="match status" value="1"/>
</dbReference>
<dbReference type="InterPro" id="IPR002182">
    <property type="entry name" value="NB-ARC"/>
</dbReference>
<dbReference type="InterPro" id="IPR035897">
    <property type="entry name" value="Toll_tir_struct_dom_sf"/>
</dbReference>
<name>A0A1P8BBS7_ARATH</name>
<dbReference type="Gene3D" id="3.40.50.10140">
    <property type="entry name" value="Toll/interleukin-1 receptor homology (TIR) domain"/>
    <property type="match status" value="1"/>
</dbReference>
<dbReference type="GeneID" id="834560"/>
<dbReference type="SMR" id="A0A1P8BBS7"/>
<accession>A0A1P8BBS7</accession>
<dbReference type="PANTHER" id="PTHR11017">
    <property type="entry name" value="LEUCINE-RICH REPEAT-CONTAINING PROTEIN"/>
    <property type="match status" value="1"/>
</dbReference>
<dbReference type="GO" id="GO:0043531">
    <property type="term" value="F:ADP binding"/>
    <property type="evidence" value="ECO:0007669"/>
    <property type="project" value="InterPro"/>
</dbReference>
<dbReference type="Araport" id="AT5G45240"/>
<dbReference type="InterPro" id="IPR000157">
    <property type="entry name" value="TIR_dom"/>
</dbReference>
<keyword evidence="4" id="KW-1185">Reference proteome</keyword>
<dbReference type="PRINTS" id="PR00364">
    <property type="entry name" value="DISEASERSIST"/>
</dbReference>
<dbReference type="Gene3D" id="3.40.50.300">
    <property type="entry name" value="P-loop containing nucleotide triphosphate hydrolases"/>
    <property type="match status" value="1"/>
</dbReference>
<dbReference type="GO" id="GO:0006952">
    <property type="term" value="P:defense response"/>
    <property type="evidence" value="ECO:0007669"/>
    <property type="project" value="InterPro"/>
</dbReference>
<dbReference type="InterPro" id="IPR044974">
    <property type="entry name" value="Disease_R_plants"/>
</dbReference>
<dbReference type="TAIR" id="AT5G45240"/>
<dbReference type="SUPFAM" id="SSF52540">
    <property type="entry name" value="P-loop containing nucleoside triphosphate hydrolases"/>
    <property type="match status" value="1"/>
</dbReference>
<reference evidence="3 4" key="1">
    <citation type="journal article" date="2000" name="Nature">
        <title>Sequence and analysis of chromosome 5 of the plant Arabidopsis thaliana.</title>
        <authorList>
            <consortium name="Kazusa DNA Research Institute"/>
            <consortium name="Cold Spring Harbor and Washington University in St Louis Sequencing Consortium"/>
            <consortium name="European Union Arabidopsis Genome Sequencing Consortium"/>
            <person name="Tabata S."/>
            <person name="Kaneko T."/>
            <person name="Nakamura Y."/>
            <person name="Kotani H."/>
            <person name="Kato T."/>
            <person name="Asamizu E."/>
            <person name="Miyajima N."/>
            <person name="Sasamoto S."/>
            <person name="Kimura T."/>
            <person name="Hosouchi T."/>
            <person name="Kawashima K."/>
            <person name="Kohara M."/>
            <person name="Matsumoto M."/>
            <person name="Matsuno A."/>
            <person name="Muraki A."/>
            <person name="Nakayama S."/>
            <person name="Nakazaki N."/>
            <person name="Naruo K."/>
            <person name="Okumura S."/>
            <person name="Shinpo S."/>
            <person name="Takeuchi C."/>
            <person name="Wada T."/>
            <person name="Watanabe A."/>
            <person name="Yamada M."/>
            <person name="Yasuda M."/>
            <person name="Sato S."/>
            <person name="de la Bastide M."/>
            <person name="Huang E."/>
            <person name="Spiegel L."/>
            <person name="Gnoj L."/>
            <person name="O'Shaughnessy A."/>
            <person name="Preston R."/>
            <person name="Habermann K."/>
            <person name="Murray J."/>
            <person name="Johnson D."/>
            <person name="Rohlfing T."/>
            <person name="Nelson J."/>
            <person name="Stoneking T."/>
            <person name="Pepin K."/>
            <person name="Spieth J."/>
            <person name="Sekhon M."/>
            <person name="Armstrong J."/>
            <person name="Becker M."/>
            <person name="Belter E."/>
            <person name="Cordum H."/>
            <person name="Cordes M."/>
            <person name="Courtney L."/>
            <person name="Courtney W."/>
            <person name="Dante M."/>
            <person name="Du H."/>
            <person name="Edwards J."/>
            <person name="Fryman J."/>
            <person name="Haakensen B."/>
            <person name="Lamar E."/>
            <person name="Latreille P."/>
            <person name="Leonard S."/>
            <person name="Meyer R."/>
            <person name="Mulvaney E."/>
            <person name="Ozersky P."/>
            <person name="Riley A."/>
            <person name="Strowmatt C."/>
            <person name="Wagner-McPherson C."/>
            <person name="Wollam A."/>
            <person name="Yoakum M."/>
            <person name="Bell M."/>
            <person name="Dedhia N."/>
            <person name="Parnell L."/>
            <person name="Shah R."/>
            <person name="Rodriguez M."/>
            <person name="See L.H."/>
            <person name="Vil D."/>
            <person name="Baker J."/>
            <person name="Kirchoff K."/>
            <person name="Toth K."/>
            <person name="King L."/>
            <person name="Bahret A."/>
            <person name="Miller B."/>
            <person name="Marra M."/>
            <person name="Martienssen R."/>
            <person name="McCombie W.R."/>
            <person name="Wilson R.K."/>
            <person name="Murphy G."/>
            <person name="Bancroft I."/>
            <person name="Volckaert G."/>
            <person name="Wambutt R."/>
            <person name="Dusterhoft A."/>
            <person name="Stiekema W."/>
            <person name="Pohl T."/>
            <person name="Entian K.D."/>
            <person name="Terryn N."/>
            <person name="Hartley N."/>
            <person name="Bent E."/>
            <person name="Johnson S."/>
            <person name="Langham S.A."/>
            <person name="McCullagh B."/>
            <person name="Robben J."/>
            <person name="Grymonprez B."/>
            <person name="Zimmermann W."/>
            <person name="Ramsperger U."/>
            <person name="Wedler H."/>
            <person name="Balke K."/>
            <person name="Wedler E."/>
            <person name="Peters S."/>
            <person name="van Staveren M."/>
            <person name="Dirkse W."/>
            <person name="Mooijman P."/>
            <person name="Lankhorst R.K."/>
            <person name="Weitzenegger T."/>
            <person name="Bothe G."/>
            <person name="Rose M."/>
            <person name="Hauf J."/>
            <person name="Berneiser S."/>
            <person name="Hempel S."/>
            <person name="Feldpausch M."/>
            <person name="Lamberth S."/>
            <person name="Villarroel R."/>
            <person name="Gielen J."/>
            <person name="Ardiles W."/>
            <person name="Bents O."/>
            <person name="Lemcke K."/>
            <person name="Kolesov G."/>
            <person name="Mayer K."/>
            <person name="Rudd S."/>
            <person name="Schoof H."/>
            <person name="Schueller C."/>
            <person name="Zaccaria P."/>
            <person name="Mewes H.W."/>
            <person name="Bevan M."/>
            <person name="Fransz P."/>
        </authorList>
    </citation>
    <scope>NUCLEOTIDE SEQUENCE [LARGE SCALE GENOMIC DNA]</scope>
    <source>
        <strain evidence="4">cv. Columbia</strain>
    </source>
</reference>
<dbReference type="PROSITE" id="PS51257">
    <property type="entry name" value="PROKAR_LIPOPROTEIN"/>
    <property type="match status" value="1"/>
</dbReference>
<dbReference type="InterPro" id="IPR027417">
    <property type="entry name" value="P-loop_NTPase"/>
</dbReference>
<organism evidence="3 4">
    <name type="scientific">Arabidopsis thaliana</name>
    <name type="common">Mouse-ear cress</name>
    <dbReference type="NCBI Taxonomy" id="3702"/>
    <lineage>
        <taxon>Eukaryota</taxon>
        <taxon>Viridiplantae</taxon>
        <taxon>Streptophyta</taxon>
        <taxon>Embryophyta</taxon>
        <taxon>Tracheophyta</taxon>
        <taxon>Spermatophyta</taxon>
        <taxon>Magnoliopsida</taxon>
        <taxon>eudicotyledons</taxon>
        <taxon>Gunneridae</taxon>
        <taxon>Pentapetalae</taxon>
        <taxon>rosids</taxon>
        <taxon>malvids</taxon>
        <taxon>Brassicales</taxon>
        <taxon>Brassicaceae</taxon>
        <taxon>Camelineae</taxon>
        <taxon>Arabidopsis</taxon>
    </lineage>
</organism>
<dbReference type="KEGG" id="ath:AT5G45240"/>
<dbReference type="AlphaFoldDB" id="A0A1P8BBS7"/>
<dbReference type="InterPro" id="IPR032675">
    <property type="entry name" value="LRR_dom_sf"/>
</dbReference>
<protein>
    <submittedName>
        <fullName evidence="3">Disease resistance protein (TIR-NBS-LRR class)</fullName>
    </submittedName>
</protein>
<evidence type="ECO:0000259" key="1">
    <source>
        <dbReference type="PROSITE" id="PS50104"/>
    </source>
</evidence>
<dbReference type="Proteomes" id="UP000006548">
    <property type="component" value="Chromosome 5"/>
</dbReference>
<dbReference type="Pfam" id="PF01582">
    <property type="entry name" value="TIR"/>
    <property type="match status" value="1"/>
</dbReference>
<dbReference type="PROSITE" id="PS50104">
    <property type="entry name" value="TIR"/>
    <property type="match status" value="1"/>
</dbReference>
<evidence type="ECO:0000313" key="3">
    <source>
        <dbReference type="EMBL" id="ANM69053.1"/>
    </source>
</evidence>
<gene>
    <name evidence="2 3" type="ordered locus">At5g45240</name>
    <name evidence="3" type="ORF">K18C1.12</name>
    <name evidence="3" type="ORF">K18C1_12</name>
</gene>
<reference evidence="4" key="2">
    <citation type="journal article" date="2017" name="Plant J.">
        <title>Araport11: a complete reannotation of the Arabidopsis thaliana reference genome.</title>
        <authorList>
            <person name="Cheng C.Y."/>
            <person name="Krishnakumar V."/>
            <person name="Chan A.P."/>
            <person name="Thibaud-Nissen F."/>
            <person name="Schobel S."/>
            <person name="Town C.D."/>
        </authorList>
    </citation>
    <scope>GENOME REANNOTATION</scope>
    <source>
        <strain evidence="4">cv. Columbia</strain>
    </source>
</reference>